<feature type="compositionally biased region" description="Pro residues" evidence="2">
    <location>
        <begin position="457"/>
        <end position="466"/>
    </location>
</feature>
<feature type="compositionally biased region" description="Low complexity" evidence="2">
    <location>
        <begin position="691"/>
        <end position="701"/>
    </location>
</feature>
<feature type="compositionally biased region" description="Polar residues" evidence="2">
    <location>
        <begin position="86"/>
        <end position="102"/>
    </location>
</feature>
<feature type="region of interest" description="Disordered" evidence="2">
    <location>
        <begin position="77"/>
        <end position="159"/>
    </location>
</feature>
<evidence type="ECO:0000313" key="4">
    <source>
        <dbReference type="EMBL" id="CEM53177.1"/>
    </source>
</evidence>
<feature type="region of interest" description="Disordered" evidence="2">
    <location>
        <begin position="47"/>
        <end position="66"/>
    </location>
</feature>
<dbReference type="GO" id="GO:0003723">
    <property type="term" value="F:RNA binding"/>
    <property type="evidence" value="ECO:0007669"/>
    <property type="project" value="UniProtKB-UniRule"/>
</dbReference>
<evidence type="ECO:0000256" key="1">
    <source>
        <dbReference type="PROSITE-ProRule" id="PRU00176"/>
    </source>
</evidence>
<dbReference type="Gene3D" id="3.30.70.330">
    <property type="match status" value="1"/>
</dbReference>
<sequence length="701" mass="73509">MADSNQLESYAAIRLIQPLKNIAGIFRECPQLKEKIRSAVNNAQQHLSGSALSSVPMPMSQPGPGPFPTTATVPASIGAPGGQRTDAPQMQIPTGPLQQRQTIPAPFAPQAPTMMSGDTTGPAAQQHLQHPSSSQYFSHQQFSENVSAQPPSSSSPIHAAVPVTAQPEPPHVQPHIAAAFPYPQGVSQDPLVVPQEQMQQMQMQMQQNSGAHGFSPPLFVEQSHLPPDYFAGGGGMPDPRWSGPPTAAAAGGVGGGFGGPAVAGPGSSSHLNQNFPSPVTPFPPYPSGGVAPHSHSHLHLYAPPRFEAGPLTPAGAPQQPQQPWGGNRGGALSTGYPPYPLPLTHATTTTMMGGYDGCATSVADLRHSPGAGSAGGGPHQPNPNPNPITPHNLHSRPPPRPVLHPHPLTSSQPEAEGLRGLGGHPSETIIRGGIREMRGAQQIPPPVERESESGSQPRPPPQPPLEQSPQAIQGQGVDPVGDPKSGFVRGPSRSNLFVCVLPEWAMERDVLGLAAPHGRILDCRLICHANGRSRNFAHLATASPRDTLQVMRGLRGKVMSMDPTDARYNPTKPPKARTIQVDPRKAEMADMLAAISPEEAIELVQMVCQKGPGQSGQISDQDRDGPGGLEGEGIDSHLLPQPHNASVSSAVRQQQTGGEAEAAAVTGAVSLSHSQTGDQPPPLLPPESPPSDEQQQQQQSQ</sequence>
<accession>A0A0G4I865</accession>
<feature type="region of interest" description="Disordered" evidence="2">
    <location>
        <begin position="364"/>
        <end position="428"/>
    </location>
</feature>
<dbReference type="CDD" id="cd00590">
    <property type="entry name" value="RRM_SF"/>
    <property type="match status" value="1"/>
</dbReference>
<evidence type="ECO:0000259" key="3">
    <source>
        <dbReference type="PROSITE" id="PS50102"/>
    </source>
</evidence>
<dbReference type="AlphaFoldDB" id="A0A0G4I865"/>
<feature type="compositionally biased region" description="Pro residues" evidence="2">
    <location>
        <begin position="679"/>
        <end position="689"/>
    </location>
</feature>
<feature type="compositionally biased region" description="Low complexity" evidence="2">
    <location>
        <begin position="308"/>
        <end position="325"/>
    </location>
</feature>
<dbReference type="InterPro" id="IPR012677">
    <property type="entry name" value="Nucleotide-bd_a/b_plait_sf"/>
</dbReference>
<dbReference type="InterPro" id="IPR035979">
    <property type="entry name" value="RBD_domain_sf"/>
</dbReference>
<dbReference type="SUPFAM" id="SSF54928">
    <property type="entry name" value="RNA-binding domain, RBD"/>
    <property type="match status" value="1"/>
</dbReference>
<dbReference type="PROSITE" id="PS50102">
    <property type="entry name" value="RRM"/>
    <property type="match status" value="1"/>
</dbReference>
<protein>
    <recommendedName>
        <fullName evidence="3">RRM domain-containing protein</fullName>
    </recommendedName>
</protein>
<reference evidence="4" key="1">
    <citation type="submission" date="2014-11" db="EMBL/GenBank/DDBJ databases">
        <authorList>
            <person name="Otto D Thomas"/>
            <person name="Naeem Raeece"/>
        </authorList>
    </citation>
    <scope>NUCLEOTIDE SEQUENCE</scope>
</reference>
<name>A0A0G4I865_9ALVE</name>
<dbReference type="VEuPathDB" id="CryptoDB:Cvel_11783"/>
<feature type="compositionally biased region" description="Polar residues" evidence="2">
    <location>
        <begin position="643"/>
        <end position="652"/>
    </location>
</feature>
<dbReference type="EMBL" id="CDMZ01005549">
    <property type="protein sequence ID" value="CEM53177.1"/>
    <property type="molecule type" value="Genomic_DNA"/>
</dbReference>
<gene>
    <name evidence="4" type="ORF">Cvel_11783</name>
</gene>
<feature type="compositionally biased region" description="Polar residues" evidence="2">
    <location>
        <begin position="144"/>
        <end position="156"/>
    </location>
</feature>
<organism evidence="4">
    <name type="scientific">Chromera velia CCMP2878</name>
    <dbReference type="NCBI Taxonomy" id="1169474"/>
    <lineage>
        <taxon>Eukaryota</taxon>
        <taxon>Sar</taxon>
        <taxon>Alveolata</taxon>
        <taxon>Colpodellida</taxon>
        <taxon>Chromeraceae</taxon>
        <taxon>Chromera</taxon>
    </lineage>
</organism>
<proteinExistence type="predicted"/>
<feature type="region of interest" description="Disordered" evidence="2">
    <location>
        <begin position="441"/>
        <end position="488"/>
    </location>
</feature>
<keyword evidence="1" id="KW-0694">RNA-binding</keyword>
<feature type="compositionally biased region" description="Low complexity" evidence="2">
    <location>
        <begin position="653"/>
        <end position="669"/>
    </location>
</feature>
<feature type="compositionally biased region" description="Gly residues" evidence="2">
    <location>
        <begin position="251"/>
        <end position="261"/>
    </location>
</feature>
<feature type="region of interest" description="Disordered" evidence="2">
    <location>
        <begin position="230"/>
        <end position="336"/>
    </location>
</feature>
<feature type="compositionally biased region" description="Low complexity" evidence="2">
    <location>
        <begin position="129"/>
        <end position="143"/>
    </location>
</feature>
<evidence type="ECO:0000256" key="2">
    <source>
        <dbReference type="SAM" id="MobiDB-lite"/>
    </source>
</evidence>
<feature type="region of interest" description="Disordered" evidence="2">
    <location>
        <begin position="611"/>
        <end position="701"/>
    </location>
</feature>
<dbReference type="InterPro" id="IPR000504">
    <property type="entry name" value="RRM_dom"/>
</dbReference>
<feature type="compositionally biased region" description="Polar residues" evidence="2">
    <location>
        <begin position="116"/>
        <end position="128"/>
    </location>
</feature>
<feature type="domain" description="RRM" evidence="3">
    <location>
        <begin position="494"/>
        <end position="586"/>
    </location>
</feature>